<dbReference type="Proteomes" id="UP000193411">
    <property type="component" value="Unassembled WGS sequence"/>
</dbReference>
<dbReference type="InterPro" id="IPR007603">
    <property type="entry name" value="Choline_transptr-like"/>
</dbReference>
<feature type="transmembrane region" description="Helical" evidence="7">
    <location>
        <begin position="470"/>
        <end position="492"/>
    </location>
</feature>
<accession>A0A1Y2I0G6</accession>
<organism evidence="8 9">
    <name type="scientific">Catenaria anguillulae PL171</name>
    <dbReference type="NCBI Taxonomy" id="765915"/>
    <lineage>
        <taxon>Eukaryota</taxon>
        <taxon>Fungi</taxon>
        <taxon>Fungi incertae sedis</taxon>
        <taxon>Blastocladiomycota</taxon>
        <taxon>Blastocladiomycetes</taxon>
        <taxon>Blastocladiales</taxon>
        <taxon>Catenariaceae</taxon>
        <taxon>Catenaria</taxon>
    </lineage>
</organism>
<sequence length="515" mass="57166">MTRVTPIDNTPAYDKPPGPIGGRKCRDVFWLILFGAYWAGMAILAILAIVNGNPNRIIVPRDSAGNFCGLKNADLTNGRDLTSRPFIYSPSGQQHLDQGMDYARIFIQDFMTTWQWMLGALGACVVVCFIWLFVLRFLAGPLTYLTLLAVEGGLGALAWYTYGLWQTKKTANALVASPSAADTQSEQVNMGLFIAMCCLAGIFLLMMIALRKRIRIAIQIIKETSKAVGSMPLIVLFPLVPYVGIIVLTVYYVIIAIYIETSNDVTSLSALGVNQSITYIKYFQWYHLFGFLWTLAFLVAINQTTIAGAIATWYWSRDKAHLPRFTVLKAFWRTIRYSLGSLAFGSLLIAITQLIRIILAYVQRQLRNTNNKVAMAILTCLQCCFYCLEKFIKFLNKNAYIMIAVNGTSFCTSARTAAELLLRNAFRLVAVDFVSTFLLFLSKVVVAGGTAGGLYVLLNHTNTTGVTSTQAVWVVALVVLVAAWMVTVFLSFCEDSERNDGTPARPYFMSEGLAF</sequence>
<protein>
    <recommendedName>
        <fullName evidence="7">Protein PNS1</fullName>
    </recommendedName>
</protein>
<comment type="function">
    <text evidence="7">Probably involved in transport through the plasma membrane.</text>
</comment>
<evidence type="ECO:0000256" key="3">
    <source>
        <dbReference type="ARBA" id="ARBA00022692"/>
    </source>
</evidence>
<evidence type="ECO:0000313" key="8">
    <source>
        <dbReference type="EMBL" id="ORZ40239.1"/>
    </source>
</evidence>
<keyword evidence="6" id="KW-0325">Glycoprotein</keyword>
<evidence type="ECO:0000256" key="2">
    <source>
        <dbReference type="ARBA" id="ARBA00007168"/>
    </source>
</evidence>
<name>A0A1Y2I0G6_9FUNG</name>
<dbReference type="Pfam" id="PF04515">
    <property type="entry name" value="Choline_transpo"/>
    <property type="match status" value="1"/>
</dbReference>
<feature type="transmembrane region" description="Helical" evidence="7">
    <location>
        <begin position="190"/>
        <end position="210"/>
    </location>
</feature>
<feature type="transmembrane region" description="Helical" evidence="7">
    <location>
        <begin position="114"/>
        <end position="135"/>
    </location>
</feature>
<keyword evidence="4 7" id="KW-1133">Transmembrane helix</keyword>
<evidence type="ECO:0000256" key="6">
    <source>
        <dbReference type="ARBA" id="ARBA00023180"/>
    </source>
</evidence>
<evidence type="ECO:0000256" key="5">
    <source>
        <dbReference type="ARBA" id="ARBA00023136"/>
    </source>
</evidence>
<evidence type="ECO:0000313" key="9">
    <source>
        <dbReference type="Proteomes" id="UP000193411"/>
    </source>
</evidence>
<feature type="transmembrane region" description="Helical" evidence="7">
    <location>
        <begin position="291"/>
        <end position="316"/>
    </location>
</feature>
<keyword evidence="3 7" id="KW-0812">Transmembrane</keyword>
<feature type="transmembrane region" description="Helical" evidence="7">
    <location>
        <begin position="373"/>
        <end position="392"/>
    </location>
</feature>
<comment type="similarity">
    <text evidence="2 7">Belongs to the CTL (choline transporter-like) family.</text>
</comment>
<feature type="transmembrane region" description="Helical" evidence="7">
    <location>
        <begin position="231"/>
        <end position="259"/>
    </location>
</feature>
<reference evidence="8 9" key="1">
    <citation type="submission" date="2016-07" db="EMBL/GenBank/DDBJ databases">
        <title>Pervasive Adenine N6-methylation of Active Genes in Fungi.</title>
        <authorList>
            <consortium name="DOE Joint Genome Institute"/>
            <person name="Mondo S.J."/>
            <person name="Dannebaum R.O."/>
            <person name="Kuo R.C."/>
            <person name="Labutti K."/>
            <person name="Haridas S."/>
            <person name="Kuo A."/>
            <person name="Salamov A."/>
            <person name="Ahrendt S.R."/>
            <person name="Lipzen A."/>
            <person name="Sullivan W."/>
            <person name="Andreopoulos W.B."/>
            <person name="Clum A."/>
            <person name="Lindquist E."/>
            <person name="Daum C."/>
            <person name="Ramamoorthy G.K."/>
            <person name="Gryganskyi A."/>
            <person name="Culley D."/>
            <person name="Magnuson J.K."/>
            <person name="James T.Y."/>
            <person name="O'Malley M.A."/>
            <person name="Stajich J.E."/>
            <person name="Spatafora J.W."/>
            <person name="Visel A."/>
            <person name="Grigoriev I.V."/>
        </authorList>
    </citation>
    <scope>NUCLEOTIDE SEQUENCE [LARGE SCALE GENOMIC DNA]</scope>
    <source>
        <strain evidence="8 9">PL171</strain>
    </source>
</reference>
<dbReference type="GO" id="GO:0022857">
    <property type="term" value="F:transmembrane transporter activity"/>
    <property type="evidence" value="ECO:0007669"/>
    <property type="project" value="UniProtKB-UniRule"/>
</dbReference>
<proteinExistence type="inferred from homology"/>
<comment type="caution">
    <text evidence="8">The sequence shown here is derived from an EMBL/GenBank/DDBJ whole genome shotgun (WGS) entry which is preliminary data.</text>
</comment>
<keyword evidence="5 7" id="KW-0472">Membrane</keyword>
<dbReference type="OrthoDB" id="420519at2759"/>
<evidence type="ECO:0000256" key="7">
    <source>
        <dbReference type="RuleBase" id="RU368066"/>
    </source>
</evidence>
<keyword evidence="9" id="KW-1185">Reference proteome</keyword>
<dbReference type="AlphaFoldDB" id="A0A1Y2I0G6"/>
<evidence type="ECO:0000256" key="1">
    <source>
        <dbReference type="ARBA" id="ARBA00004141"/>
    </source>
</evidence>
<dbReference type="PANTHER" id="PTHR12385">
    <property type="entry name" value="CHOLINE TRANSPORTER-LIKE (SLC FAMILY 44)"/>
    <property type="match status" value="1"/>
</dbReference>
<evidence type="ECO:0000256" key="4">
    <source>
        <dbReference type="ARBA" id="ARBA00022989"/>
    </source>
</evidence>
<dbReference type="EMBL" id="MCFL01000003">
    <property type="protein sequence ID" value="ORZ40239.1"/>
    <property type="molecule type" value="Genomic_DNA"/>
</dbReference>
<gene>
    <name evidence="8" type="ORF">BCR44DRAFT_1457634</name>
</gene>
<feature type="transmembrane region" description="Helical" evidence="7">
    <location>
        <begin position="142"/>
        <end position="162"/>
    </location>
</feature>
<feature type="transmembrane region" description="Helical" evidence="7">
    <location>
        <begin position="433"/>
        <end position="458"/>
    </location>
</feature>
<comment type="subcellular location">
    <subcellularLocation>
        <location evidence="7">Cell membrane</location>
        <topology evidence="7">Multi-pass membrane protein</topology>
    </subcellularLocation>
    <subcellularLocation>
        <location evidence="1">Membrane</location>
        <topology evidence="1">Multi-pass membrane protein</topology>
    </subcellularLocation>
</comment>
<feature type="transmembrane region" description="Helical" evidence="7">
    <location>
        <begin position="28"/>
        <end position="50"/>
    </location>
</feature>
<feature type="transmembrane region" description="Helical" evidence="7">
    <location>
        <begin position="337"/>
        <end position="361"/>
    </location>
</feature>
<dbReference type="PANTHER" id="PTHR12385:SF14">
    <property type="entry name" value="CHOLINE TRANSPORTER-LIKE 2"/>
    <property type="match status" value="1"/>
</dbReference>
<dbReference type="GO" id="GO:0005886">
    <property type="term" value="C:plasma membrane"/>
    <property type="evidence" value="ECO:0007669"/>
    <property type="project" value="UniProtKB-SubCell"/>
</dbReference>